<feature type="domain" description="Glycoside hydrolase family 42 N-terminal" evidence="10">
    <location>
        <begin position="38"/>
        <end position="401"/>
    </location>
</feature>
<feature type="domain" description="Beta-galactosidase C-terminal" evidence="12">
    <location>
        <begin position="624"/>
        <end position="680"/>
    </location>
</feature>
<dbReference type="SUPFAM" id="SSF52317">
    <property type="entry name" value="Class I glutamine amidotransferase-like"/>
    <property type="match status" value="1"/>
</dbReference>
<keyword evidence="7 8" id="KW-0326">Glycosidase</keyword>
<organism evidence="13 14">
    <name type="scientific">Sphingomonas mollis</name>
    <dbReference type="NCBI Taxonomy" id="2795726"/>
    <lineage>
        <taxon>Bacteria</taxon>
        <taxon>Pseudomonadati</taxon>
        <taxon>Pseudomonadota</taxon>
        <taxon>Alphaproteobacteria</taxon>
        <taxon>Sphingomonadales</taxon>
        <taxon>Sphingomonadaceae</taxon>
        <taxon>Sphingomonas</taxon>
    </lineage>
</organism>
<reference evidence="14" key="1">
    <citation type="submission" date="2020-12" db="EMBL/GenBank/DDBJ databases">
        <title>Hymenobacter sp.</title>
        <authorList>
            <person name="Kim M.K."/>
        </authorList>
    </citation>
    <scope>NUCLEOTIDE SEQUENCE [LARGE SCALE GENOMIC DNA]</scope>
    <source>
        <strain evidence="14">BT553</strain>
    </source>
</reference>
<keyword evidence="9" id="KW-0732">Signal</keyword>
<sequence>MLAAAALALSAPLSAHAAPAAATSAQQQSERLWLGSAWYPEQWPEERWAEDLRLMKAHGANVVRIGEFAWSRMETAEGAYDMGWLVRATRLAAKYGISVVVGTPTDTPPAWMTQRYPDVLRVDGDGRRLGHGGRRQFSISSTRYRQLSRAVVAKMAEALGQEPNVIGWQIGNEYTDESYDPDARTAWVAWLKQRYGTLDKLNDAWTTAYWSQTYGGWEQVPFNTEKGNPGLMLEQKRFITSQWIAFQKNQLDAIRATASPRQFITTNLGGLGWANRFDRYAINRDLDFASWDNYVGTGHLQPYRNGATHDLVRGWKRKNFWVMEIQPGFVNWAPVSNMLSPGETRAMAWQAIGHGADGILYWQWRNALNGQETMHGSILGPDGTPLPVYPEVTQIGRDMAKASTAVAGTQPVSPVAILQDYPSRWAIDFQLHHKDYDQIEVLLDYYRPLKDALGAVDIVEAAAAPLAGYKLVVAPSLNVITDDMAARLAAYVRGGGHLILGPRSGMKDGFNRLAVQRQPGPLADLLGGRVEQFYALDEQVAVDGGTASIWAEDLSTAAPDTQVLLRYGKANGWLDGHPAAITRAVGKGRITYVGALFDDAVMKGLIDRAMADAGIAREFAIPADVELMTRTGKDREIVILINHGREPRDVALPGAMTDILAGGRKTALTLAPEGVAVLERKAR</sequence>
<dbReference type="InterPro" id="IPR029062">
    <property type="entry name" value="Class_I_gatase-like"/>
</dbReference>
<evidence type="ECO:0000313" key="13">
    <source>
        <dbReference type="EMBL" id="MBJ6123424.1"/>
    </source>
</evidence>
<dbReference type="InterPro" id="IPR013529">
    <property type="entry name" value="Glyco_hydro_42_N"/>
</dbReference>
<dbReference type="InterPro" id="IPR003476">
    <property type="entry name" value="Glyco_hydro_42"/>
</dbReference>
<dbReference type="SUPFAM" id="SSF51445">
    <property type="entry name" value="(Trans)glycosidases"/>
    <property type="match status" value="1"/>
</dbReference>
<dbReference type="Gene3D" id="3.40.50.880">
    <property type="match status" value="1"/>
</dbReference>
<evidence type="ECO:0000256" key="3">
    <source>
        <dbReference type="ARBA" id="ARBA00012756"/>
    </source>
</evidence>
<dbReference type="EC" id="3.2.1.23" evidence="3 8"/>
<dbReference type="Pfam" id="PF08533">
    <property type="entry name" value="Glyco_hydro_42C"/>
    <property type="match status" value="1"/>
</dbReference>
<dbReference type="Proteomes" id="UP000640426">
    <property type="component" value="Unassembled WGS sequence"/>
</dbReference>
<dbReference type="RefSeq" id="WP_199040835.1">
    <property type="nucleotide sequence ID" value="NZ_JAELXS010000012.1"/>
</dbReference>
<name>A0ABS0XTR6_9SPHN</name>
<evidence type="ECO:0000313" key="14">
    <source>
        <dbReference type="Proteomes" id="UP000640426"/>
    </source>
</evidence>
<evidence type="ECO:0000256" key="1">
    <source>
        <dbReference type="ARBA" id="ARBA00001412"/>
    </source>
</evidence>
<gene>
    <name evidence="13" type="ORF">JAO74_16680</name>
</gene>
<evidence type="ECO:0000256" key="6">
    <source>
        <dbReference type="ARBA" id="ARBA00022833"/>
    </source>
</evidence>
<dbReference type="EMBL" id="JAELXS010000012">
    <property type="protein sequence ID" value="MBJ6123424.1"/>
    <property type="molecule type" value="Genomic_DNA"/>
</dbReference>
<keyword evidence="6" id="KW-0862">Zinc</keyword>
<feature type="signal peptide" evidence="9">
    <location>
        <begin position="1"/>
        <end position="17"/>
    </location>
</feature>
<keyword evidence="14" id="KW-1185">Reference proteome</keyword>
<evidence type="ECO:0000256" key="7">
    <source>
        <dbReference type="ARBA" id="ARBA00023295"/>
    </source>
</evidence>
<evidence type="ECO:0000256" key="5">
    <source>
        <dbReference type="ARBA" id="ARBA00022801"/>
    </source>
</evidence>
<accession>A0ABS0XTR6</accession>
<keyword evidence="4" id="KW-0479">Metal-binding</keyword>
<dbReference type="PANTHER" id="PTHR36447">
    <property type="entry name" value="BETA-GALACTOSIDASE GANA"/>
    <property type="match status" value="1"/>
</dbReference>
<dbReference type="InterPro" id="IPR013738">
    <property type="entry name" value="Beta_galactosidase_Trimer"/>
</dbReference>
<feature type="domain" description="Beta-galactosidase trimerisation" evidence="11">
    <location>
        <begin position="415"/>
        <end position="615"/>
    </location>
</feature>
<feature type="chain" id="PRO_5046070788" description="Beta-galactosidase" evidence="9">
    <location>
        <begin position="18"/>
        <end position="683"/>
    </location>
</feature>
<evidence type="ECO:0000256" key="9">
    <source>
        <dbReference type="SAM" id="SignalP"/>
    </source>
</evidence>
<dbReference type="PIRSF" id="PIRSF001084">
    <property type="entry name" value="B-galactosidase"/>
    <property type="match status" value="1"/>
</dbReference>
<evidence type="ECO:0000256" key="4">
    <source>
        <dbReference type="ARBA" id="ARBA00022723"/>
    </source>
</evidence>
<comment type="catalytic activity">
    <reaction evidence="1 8">
        <text>Hydrolysis of terminal non-reducing beta-D-galactose residues in beta-D-galactosides.</text>
        <dbReference type="EC" id="3.2.1.23"/>
    </reaction>
</comment>
<proteinExistence type="inferred from homology"/>
<dbReference type="Gene3D" id="3.20.20.80">
    <property type="entry name" value="Glycosidases"/>
    <property type="match status" value="1"/>
</dbReference>
<comment type="caution">
    <text evidence="13">The sequence shown here is derived from an EMBL/GenBank/DDBJ whole genome shotgun (WGS) entry which is preliminary data.</text>
</comment>
<dbReference type="PANTHER" id="PTHR36447:SF2">
    <property type="entry name" value="BETA-GALACTOSIDASE YESZ"/>
    <property type="match status" value="1"/>
</dbReference>
<comment type="similarity">
    <text evidence="2 8">Belongs to the glycosyl hydrolase 42 family.</text>
</comment>
<evidence type="ECO:0000259" key="10">
    <source>
        <dbReference type="Pfam" id="PF02449"/>
    </source>
</evidence>
<dbReference type="InterPro" id="IPR013739">
    <property type="entry name" value="Beta_galactosidase_C"/>
</dbReference>
<evidence type="ECO:0000259" key="12">
    <source>
        <dbReference type="Pfam" id="PF08533"/>
    </source>
</evidence>
<keyword evidence="5 8" id="KW-0378">Hydrolase</keyword>
<evidence type="ECO:0000256" key="2">
    <source>
        <dbReference type="ARBA" id="ARBA00005940"/>
    </source>
</evidence>
<dbReference type="CDD" id="cd03143">
    <property type="entry name" value="A4_beta-galactosidase_middle_domain"/>
    <property type="match status" value="1"/>
</dbReference>
<protein>
    <recommendedName>
        <fullName evidence="3 8">Beta-galactosidase</fullName>
        <shortName evidence="8">Beta-gal</shortName>
        <ecNumber evidence="3 8">3.2.1.23</ecNumber>
    </recommendedName>
</protein>
<evidence type="ECO:0000259" key="11">
    <source>
        <dbReference type="Pfam" id="PF08532"/>
    </source>
</evidence>
<dbReference type="InterPro" id="IPR013780">
    <property type="entry name" value="Glyco_hydro_b"/>
</dbReference>
<dbReference type="Pfam" id="PF02449">
    <property type="entry name" value="Glyco_hydro_42"/>
    <property type="match status" value="1"/>
</dbReference>
<evidence type="ECO:0000256" key="8">
    <source>
        <dbReference type="PIRNR" id="PIRNR001084"/>
    </source>
</evidence>
<dbReference type="InterPro" id="IPR017853">
    <property type="entry name" value="GH"/>
</dbReference>
<dbReference type="Pfam" id="PF08532">
    <property type="entry name" value="Glyco_hydro_42M"/>
    <property type="match status" value="1"/>
</dbReference>
<dbReference type="Gene3D" id="2.60.40.1180">
    <property type="entry name" value="Golgi alpha-mannosidase II"/>
    <property type="match status" value="1"/>
</dbReference>